<dbReference type="InterPro" id="IPR035906">
    <property type="entry name" value="MetI-like_sf"/>
</dbReference>
<dbReference type="CDD" id="cd06261">
    <property type="entry name" value="TM_PBP2"/>
    <property type="match status" value="1"/>
</dbReference>
<keyword evidence="2 7" id="KW-0813">Transport</keyword>
<evidence type="ECO:0000256" key="7">
    <source>
        <dbReference type="RuleBase" id="RU363032"/>
    </source>
</evidence>
<feature type="transmembrane region" description="Helical" evidence="7">
    <location>
        <begin position="143"/>
        <end position="164"/>
    </location>
</feature>
<keyword evidence="4 7" id="KW-0812">Transmembrane</keyword>
<feature type="domain" description="ABC transmembrane type-1" evidence="8">
    <location>
        <begin position="74"/>
        <end position="264"/>
    </location>
</feature>
<dbReference type="Proteomes" id="UP000095651">
    <property type="component" value="Unassembled WGS sequence"/>
</dbReference>
<feature type="transmembrane region" description="Helical" evidence="7">
    <location>
        <begin position="20"/>
        <end position="42"/>
    </location>
</feature>
<name>A0A173Z6J9_9FIRM</name>
<evidence type="ECO:0000259" key="8">
    <source>
        <dbReference type="PROSITE" id="PS50928"/>
    </source>
</evidence>
<dbReference type="GO" id="GO:0055085">
    <property type="term" value="P:transmembrane transport"/>
    <property type="evidence" value="ECO:0007669"/>
    <property type="project" value="InterPro"/>
</dbReference>
<protein>
    <submittedName>
        <fullName evidence="9">Sugar ABC transporter permease</fullName>
    </submittedName>
</protein>
<dbReference type="PANTHER" id="PTHR43744:SF8">
    <property type="entry name" value="SN-GLYCEROL-3-PHOSPHATE TRANSPORT SYSTEM PERMEASE PROTEIN UGPE"/>
    <property type="match status" value="1"/>
</dbReference>
<evidence type="ECO:0000256" key="5">
    <source>
        <dbReference type="ARBA" id="ARBA00022989"/>
    </source>
</evidence>
<evidence type="ECO:0000256" key="2">
    <source>
        <dbReference type="ARBA" id="ARBA00022448"/>
    </source>
</evidence>
<proteinExistence type="inferred from homology"/>
<feature type="transmembrane region" description="Helical" evidence="7">
    <location>
        <begin position="73"/>
        <end position="97"/>
    </location>
</feature>
<dbReference type="Pfam" id="PF00528">
    <property type="entry name" value="BPD_transp_1"/>
    <property type="match status" value="1"/>
</dbReference>
<feature type="transmembrane region" description="Helical" evidence="7">
    <location>
        <begin position="109"/>
        <end position="131"/>
    </location>
</feature>
<feature type="transmembrane region" description="Helical" evidence="7">
    <location>
        <begin position="185"/>
        <end position="210"/>
    </location>
</feature>
<organism evidence="9 10">
    <name type="scientific">Hungatella hathewayi</name>
    <dbReference type="NCBI Taxonomy" id="154046"/>
    <lineage>
        <taxon>Bacteria</taxon>
        <taxon>Bacillati</taxon>
        <taxon>Bacillota</taxon>
        <taxon>Clostridia</taxon>
        <taxon>Lachnospirales</taxon>
        <taxon>Lachnospiraceae</taxon>
        <taxon>Hungatella</taxon>
    </lineage>
</organism>
<evidence type="ECO:0000256" key="4">
    <source>
        <dbReference type="ARBA" id="ARBA00022692"/>
    </source>
</evidence>
<feature type="transmembrane region" description="Helical" evidence="7">
    <location>
        <begin position="243"/>
        <end position="264"/>
    </location>
</feature>
<evidence type="ECO:0000313" key="9">
    <source>
        <dbReference type="EMBL" id="CUN71299.1"/>
    </source>
</evidence>
<sequence length="279" mass="31070">MGKVNNKARRRIGSVVKQLLLIFMTLIMFFPLYIVFIMGTYYSEDIFKAMPILPSSYLLNNLRMVISKGYFQAYLNSIIVSVCSVAISVLISTMIGFALAKYNFKGKKIIFAFVMAIMMIPGQISLIGYMLEMRTLRLSSTLLPLIFAWAAHPLGVFLMTQFISDGVPDELLESGRLDGCSEPGIFFRLVVPCVKPGILTLSTLVFLWSWNNYVLPVIMINKQELFTIPLMVNNLSNSFRSDYGAIMCALALSVLPMIVIFSLCSKTFIKGIAAGAVKG</sequence>
<keyword evidence="6 7" id="KW-0472">Membrane</keyword>
<dbReference type="PANTHER" id="PTHR43744">
    <property type="entry name" value="ABC TRANSPORTER PERMEASE PROTEIN MG189-RELATED-RELATED"/>
    <property type="match status" value="1"/>
</dbReference>
<dbReference type="PROSITE" id="PS50928">
    <property type="entry name" value="ABC_TM1"/>
    <property type="match status" value="1"/>
</dbReference>
<dbReference type="EMBL" id="CYZE01000002">
    <property type="protein sequence ID" value="CUN71299.1"/>
    <property type="molecule type" value="Genomic_DNA"/>
</dbReference>
<dbReference type="AlphaFoldDB" id="A0A173Z6J9"/>
<comment type="similarity">
    <text evidence="7">Belongs to the binding-protein-dependent transport system permease family.</text>
</comment>
<keyword evidence="3" id="KW-1003">Cell membrane</keyword>
<evidence type="ECO:0000256" key="3">
    <source>
        <dbReference type="ARBA" id="ARBA00022475"/>
    </source>
</evidence>
<evidence type="ECO:0000256" key="6">
    <source>
        <dbReference type="ARBA" id="ARBA00023136"/>
    </source>
</evidence>
<evidence type="ECO:0000313" key="10">
    <source>
        <dbReference type="Proteomes" id="UP000095651"/>
    </source>
</evidence>
<evidence type="ECO:0000256" key="1">
    <source>
        <dbReference type="ARBA" id="ARBA00004651"/>
    </source>
</evidence>
<dbReference type="InterPro" id="IPR000515">
    <property type="entry name" value="MetI-like"/>
</dbReference>
<keyword evidence="5 7" id="KW-1133">Transmembrane helix</keyword>
<dbReference type="SUPFAM" id="SSF161098">
    <property type="entry name" value="MetI-like"/>
    <property type="match status" value="1"/>
</dbReference>
<dbReference type="RefSeq" id="WP_055653172.1">
    <property type="nucleotide sequence ID" value="NZ_CABIXC010000002.1"/>
</dbReference>
<accession>A0A173Z6J9</accession>
<dbReference type="GO" id="GO:0005886">
    <property type="term" value="C:plasma membrane"/>
    <property type="evidence" value="ECO:0007669"/>
    <property type="project" value="UniProtKB-SubCell"/>
</dbReference>
<gene>
    <name evidence="9" type="primary">ycjP_18</name>
    <name evidence="9" type="ORF">ERS852407_00879</name>
</gene>
<comment type="subcellular location">
    <subcellularLocation>
        <location evidence="1 7">Cell membrane</location>
        <topology evidence="1 7">Multi-pass membrane protein</topology>
    </subcellularLocation>
</comment>
<reference evidence="9 10" key="1">
    <citation type="submission" date="2015-09" db="EMBL/GenBank/DDBJ databases">
        <authorList>
            <consortium name="Pathogen Informatics"/>
        </authorList>
    </citation>
    <scope>NUCLEOTIDE SEQUENCE [LARGE SCALE GENOMIC DNA]</scope>
    <source>
        <strain evidence="9 10">2789STDY5608850</strain>
    </source>
</reference>
<dbReference type="Gene3D" id="1.10.3720.10">
    <property type="entry name" value="MetI-like"/>
    <property type="match status" value="1"/>
</dbReference>